<dbReference type="Pfam" id="PF00534">
    <property type="entry name" value="Glycos_transf_1"/>
    <property type="match status" value="1"/>
</dbReference>
<dbReference type="InterPro" id="IPR050194">
    <property type="entry name" value="Glycosyltransferase_grp1"/>
</dbReference>
<dbReference type="SUPFAM" id="SSF53756">
    <property type="entry name" value="UDP-Glycosyltransferase/glycogen phosphorylase"/>
    <property type="match status" value="1"/>
</dbReference>
<accession>A0A9D5Q6F2</accession>
<gene>
    <name evidence="2" type="ORF">GF339_12155</name>
</gene>
<proteinExistence type="predicted"/>
<evidence type="ECO:0000313" key="2">
    <source>
        <dbReference type="EMBL" id="MBD3325333.1"/>
    </source>
</evidence>
<reference evidence="2" key="1">
    <citation type="submission" date="2019-11" db="EMBL/GenBank/DDBJ databases">
        <title>Microbial mats filling the niche in hypersaline microbial mats.</title>
        <authorList>
            <person name="Wong H.L."/>
            <person name="Macleod F.I."/>
            <person name="White R.A. III"/>
            <person name="Burns B.P."/>
        </authorList>
    </citation>
    <scope>NUCLEOTIDE SEQUENCE</scope>
    <source>
        <strain evidence="2">Rbin_158</strain>
    </source>
</reference>
<evidence type="ECO:0000259" key="1">
    <source>
        <dbReference type="Pfam" id="PF00534"/>
    </source>
</evidence>
<dbReference type="CDD" id="cd03801">
    <property type="entry name" value="GT4_PimA-like"/>
    <property type="match status" value="1"/>
</dbReference>
<dbReference type="Gene3D" id="3.40.50.2000">
    <property type="entry name" value="Glycogen Phosphorylase B"/>
    <property type="match status" value="2"/>
</dbReference>
<dbReference type="EMBL" id="WJJP01000394">
    <property type="protein sequence ID" value="MBD3325333.1"/>
    <property type="molecule type" value="Genomic_DNA"/>
</dbReference>
<dbReference type="PANTHER" id="PTHR45947:SF3">
    <property type="entry name" value="SULFOQUINOVOSYL TRANSFERASE SQD2"/>
    <property type="match status" value="1"/>
</dbReference>
<name>A0A9D5Q6F2_9BACT</name>
<protein>
    <submittedName>
        <fullName evidence="2">Glycosyltransferase</fullName>
    </submittedName>
</protein>
<comment type="caution">
    <text evidence="2">The sequence shown here is derived from an EMBL/GenBank/DDBJ whole genome shotgun (WGS) entry which is preliminary data.</text>
</comment>
<feature type="domain" description="Glycosyl transferase family 1" evidence="1">
    <location>
        <begin position="37"/>
        <end position="194"/>
    </location>
</feature>
<evidence type="ECO:0000313" key="3">
    <source>
        <dbReference type="Proteomes" id="UP000649604"/>
    </source>
</evidence>
<dbReference type="GO" id="GO:0016758">
    <property type="term" value="F:hexosyltransferase activity"/>
    <property type="evidence" value="ECO:0007669"/>
    <property type="project" value="TreeGrafter"/>
</dbReference>
<sequence length="223" mass="25057">MRAEGFSKPIEVFPLGVDTSHFRKFSVPHVKTRLNLDGKFVVGYIGRLLKIKGVSLLIEMLRVLPDEVHLLIIGSGPERPRLQALAADYRLESRIHYLGAVPYAELPQYLNCMDLGILPSKTTKRWKEQFGRALVELMSCEIPVIGSDSGSIPEVIGQAGWLFPEHNVQELVRLVRMLQAHPAQRKAAAKRGRARVIAHYSVEIMAEQFLTMYRQLTSSGVLS</sequence>
<organism evidence="2 3">
    <name type="scientific">candidate division KSB3 bacterium</name>
    <dbReference type="NCBI Taxonomy" id="2044937"/>
    <lineage>
        <taxon>Bacteria</taxon>
        <taxon>candidate division KSB3</taxon>
    </lineage>
</organism>
<dbReference type="PANTHER" id="PTHR45947">
    <property type="entry name" value="SULFOQUINOVOSYL TRANSFERASE SQD2"/>
    <property type="match status" value="1"/>
</dbReference>
<dbReference type="InterPro" id="IPR001296">
    <property type="entry name" value="Glyco_trans_1"/>
</dbReference>
<dbReference type="AlphaFoldDB" id="A0A9D5Q6F2"/>
<dbReference type="Proteomes" id="UP000649604">
    <property type="component" value="Unassembled WGS sequence"/>
</dbReference>